<evidence type="ECO:0000313" key="2">
    <source>
        <dbReference type="EMBL" id="TFZ08106.1"/>
    </source>
</evidence>
<reference evidence="2 3" key="1">
    <citation type="submission" date="2019-03" db="EMBL/GenBank/DDBJ databases">
        <title>Ramlibacter sp. 18x22-1, whole genome shotgun sequence.</title>
        <authorList>
            <person name="Zhang X."/>
            <person name="Feng G."/>
            <person name="Zhu H."/>
        </authorList>
    </citation>
    <scope>NUCLEOTIDE SEQUENCE [LARGE SCALE GENOMIC DNA]</scope>
    <source>
        <strain evidence="2 3">18x22-1</strain>
    </source>
</reference>
<feature type="region of interest" description="Disordered" evidence="1">
    <location>
        <begin position="63"/>
        <end position="86"/>
    </location>
</feature>
<dbReference type="PROSITE" id="PS51257">
    <property type="entry name" value="PROKAR_LIPOPROTEIN"/>
    <property type="match status" value="1"/>
</dbReference>
<comment type="caution">
    <text evidence="2">The sequence shown here is derived from an EMBL/GenBank/DDBJ whole genome shotgun (WGS) entry which is preliminary data.</text>
</comment>
<sequence>MERITGPHHGFYIASYACETGESGERFLGYSKICRRRPESYWDANCLVKLCGTRLHGDEEQALAEAEAQAREQLPALARDPEATLH</sequence>
<dbReference type="Proteomes" id="UP000297839">
    <property type="component" value="Unassembled WGS sequence"/>
</dbReference>
<organism evidence="2 3">
    <name type="scientific">Ramlibacter humi</name>
    <dbReference type="NCBI Taxonomy" id="2530451"/>
    <lineage>
        <taxon>Bacteria</taxon>
        <taxon>Pseudomonadati</taxon>
        <taxon>Pseudomonadota</taxon>
        <taxon>Betaproteobacteria</taxon>
        <taxon>Burkholderiales</taxon>
        <taxon>Comamonadaceae</taxon>
        <taxon>Ramlibacter</taxon>
    </lineage>
</organism>
<keyword evidence="3" id="KW-1185">Reference proteome</keyword>
<proteinExistence type="predicted"/>
<dbReference type="OrthoDB" id="8912205at2"/>
<dbReference type="EMBL" id="SMLK01000001">
    <property type="protein sequence ID" value="TFZ08106.1"/>
    <property type="molecule type" value="Genomic_DNA"/>
</dbReference>
<protein>
    <submittedName>
        <fullName evidence="2">Uncharacterized protein</fullName>
    </submittedName>
</protein>
<name>A0A4Z0C8V4_9BURK</name>
<evidence type="ECO:0000256" key="1">
    <source>
        <dbReference type="SAM" id="MobiDB-lite"/>
    </source>
</evidence>
<gene>
    <name evidence="2" type="ORF">EZ216_02775</name>
</gene>
<evidence type="ECO:0000313" key="3">
    <source>
        <dbReference type="Proteomes" id="UP000297839"/>
    </source>
</evidence>
<accession>A0A4Z0C8V4</accession>
<dbReference type="RefSeq" id="WP_135248044.1">
    <property type="nucleotide sequence ID" value="NZ_SMLK01000001.1"/>
</dbReference>
<feature type="compositionally biased region" description="Low complexity" evidence="1">
    <location>
        <begin position="63"/>
        <end position="78"/>
    </location>
</feature>
<dbReference type="AlphaFoldDB" id="A0A4Z0C8V4"/>